<proteinExistence type="predicted"/>
<evidence type="ECO:0000256" key="2">
    <source>
        <dbReference type="SAM" id="Phobius"/>
    </source>
</evidence>
<keyword evidence="2" id="KW-0812">Transmembrane</keyword>
<protein>
    <submittedName>
        <fullName evidence="3">DUF1003 domain-containing protein</fullName>
    </submittedName>
</protein>
<dbReference type="RefSeq" id="WP_370891152.1">
    <property type="nucleotide sequence ID" value="NZ_JBGJLR010000004.1"/>
</dbReference>
<dbReference type="Proteomes" id="UP001567350">
    <property type="component" value="Unassembled WGS sequence"/>
</dbReference>
<keyword evidence="2" id="KW-0472">Membrane</keyword>
<evidence type="ECO:0000313" key="4">
    <source>
        <dbReference type="Proteomes" id="UP001567350"/>
    </source>
</evidence>
<dbReference type="PANTHER" id="PTHR41386">
    <property type="entry name" value="INTEGRAL MEMBRANE PROTEIN-RELATED"/>
    <property type="match status" value="1"/>
</dbReference>
<accession>A0ABV4IAS7</accession>
<feature type="region of interest" description="Disordered" evidence="1">
    <location>
        <begin position="1"/>
        <end position="23"/>
    </location>
</feature>
<keyword evidence="2" id="KW-1133">Transmembrane helix</keyword>
<name>A0ABV4IAS7_9BURK</name>
<feature type="transmembrane region" description="Helical" evidence="2">
    <location>
        <begin position="123"/>
        <end position="145"/>
    </location>
</feature>
<keyword evidence="4" id="KW-1185">Reference proteome</keyword>
<reference evidence="3 4" key="1">
    <citation type="submission" date="2024-08" db="EMBL/GenBank/DDBJ databases">
        <authorList>
            <person name="Feng Z."/>
            <person name="Ronholm J."/>
        </authorList>
    </citation>
    <scope>NUCLEOTIDE SEQUENCE [LARGE SCALE GENOMIC DNA]</scope>
    <source>
        <strain evidence="3 4">4-AB0-8</strain>
    </source>
</reference>
<feature type="transmembrane region" description="Helical" evidence="2">
    <location>
        <begin position="94"/>
        <end position="117"/>
    </location>
</feature>
<gene>
    <name evidence="3" type="ORF">ACBP88_05305</name>
</gene>
<dbReference type="EMBL" id="JBGJLR010000004">
    <property type="protein sequence ID" value="MEZ2738886.1"/>
    <property type="molecule type" value="Genomic_DNA"/>
</dbReference>
<organism evidence="3 4">
    <name type="scientific">Comamonas jiangduensis</name>
    <dbReference type="NCBI Taxonomy" id="1194168"/>
    <lineage>
        <taxon>Bacteria</taxon>
        <taxon>Pseudomonadati</taxon>
        <taxon>Pseudomonadota</taxon>
        <taxon>Betaproteobacteria</taxon>
        <taxon>Burkholderiales</taxon>
        <taxon>Comamonadaceae</taxon>
        <taxon>Comamonas</taxon>
    </lineage>
</organism>
<dbReference type="InterPro" id="IPR010406">
    <property type="entry name" value="DUF1003"/>
</dbReference>
<evidence type="ECO:0000313" key="3">
    <source>
        <dbReference type="EMBL" id="MEZ2738886.1"/>
    </source>
</evidence>
<comment type="caution">
    <text evidence="3">The sequence shown here is derived from an EMBL/GenBank/DDBJ whole genome shotgun (WGS) entry which is preliminary data.</text>
</comment>
<sequence>MPRPSSSPSAPSTQDQTAGTAAKPSAASAAKVFGASAALDALSAIDEHTRKVVAHVRQRTHISRNLGHQAAPNHDSLGARAADTVAGFGGSWTFVLLFVFTTLAWMVVNTLLLAWQGHTFDPYPYILLNLVLSMLAAIQAPIILMSQNRQADKDRVRSEHDYEVNLKAELEIMLLHDKIDQLQNQQWHELLALQREQLQLLEGLLLQRGSAPQAS</sequence>
<dbReference type="PANTHER" id="PTHR41386:SF1">
    <property type="entry name" value="MEMBRANE PROTEIN"/>
    <property type="match status" value="1"/>
</dbReference>
<dbReference type="Pfam" id="PF06210">
    <property type="entry name" value="DUF1003"/>
    <property type="match status" value="1"/>
</dbReference>
<evidence type="ECO:0000256" key="1">
    <source>
        <dbReference type="SAM" id="MobiDB-lite"/>
    </source>
</evidence>